<accession>A0A0E9VPF1</accession>
<reference evidence="1" key="2">
    <citation type="journal article" date="2015" name="Fish Shellfish Immunol.">
        <title>Early steps in the European eel (Anguilla anguilla)-Vibrio vulnificus interaction in the gills: Role of the RtxA13 toxin.</title>
        <authorList>
            <person name="Callol A."/>
            <person name="Pajuelo D."/>
            <person name="Ebbesson L."/>
            <person name="Teles M."/>
            <person name="MacKenzie S."/>
            <person name="Amaro C."/>
        </authorList>
    </citation>
    <scope>NUCLEOTIDE SEQUENCE</scope>
</reference>
<sequence length="55" mass="6265">MFKTAIFPSCVLSSLNRFGMFIFRGGHFQTEQTAAEAKMFSLKYTVLSAFHLKPM</sequence>
<evidence type="ECO:0000313" key="1">
    <source>
        <dbReference type="EMBL" id="JAH79133.1"/>
    </source>
</evidence>
<proteinExistence type="predicted"/>
<dbReference type="AlphaFoldDB" id="A0A0E9VPF1"/>
<dbReference type="EMBL" id="GBXM01029444">
    <property type="protein sequence ID" value="JAH79133.1"/>
    <property type="molecule type" value="Transcribed_RNA"/>
</dbReference>
<organism evidence="1">
    <name type="scientific">Anguilla anguilla</name>
    <name type="common">European freshwater eel</name>
    <name type="synonym">Muraena anguilla</name>
    <dbReference type="NCBI Taxonomy" id="7936"/>
    <lineage>
        <taxon>Eukaryota</taxon>
        <taxon>Metazoa</taxon>
        <taxon>Chordata</taxon>
        <taxon>Craniata</taxon>
        <taxon>Vertebrata</taxon>
        <taxon>Euteleostomi</taxon>
        <taxon>Actinopterygii</taxon>
        <taxon>Neopterygii</taxon>
        <taxon>Teleostei</taxon>
        <taxon>Anguilliformes</taxon>
        <taxon>Anguillidae</taxon>
        <taxon>Anguilla</taxon>
    </lineage>
</organism>
<protein>
    <submittedName>
        <fullName evidence="1">Uncharacterized protein</fullName>
    </submittedName>
</protein>
<reference evidence="1" key="1">
    <citation type="submission" date="2014-11" db="EMBL/GenBank/DDBJ databases">
        <authorList>
            <person name="Amaro Gonzalez C."/>
        </authorList>
    </citation>
    <scope>NUCLEOTIDE SEQUENCE</scope>
</reference>
<name>A0A0E9VPF1_ANGAN</name>